<evidence type="ECO:0000313" key="4">
    <source>
        <dbReference type="EMBL" id="CAK8988410.1"/>
    </source>
</evidence>
<evidence type="ECO:0000259" key="3">
    <source>
        <dbReference type="Pfam" id="PF01757"/>
    </source>
</evidence>
<feature type="transmembrane region" description="Helical" evidence="2">
    <location>
        <begin position="145"/>
        <end position="164"/>
    </location>
</feature>
<evidence type="ECO:0000256" key="1">
    <source>
        <dbReference type="SAM" id="MobiDB-lite"/>
    </source>
</evidence>
<keyword evidence="5" id="KW-1185">Reference proteome</keyword>
<keyword evidence="2" id="KW-0472">Membrane</keyword>
<feature type="transmembrane region" description="Helical" evidence="2">
    <location>
        <begin position="255"/>
        <end position="274"/>
    </location>
</feature>
<feature type="transmembrane region" description="Helical" evidence="2">
    <location>
        <begin position="210"/>
        <end position="234"/>
    </location>
</feature>
<accession>A0ABP0HEC2</accession>
<proteinExistence type="predicted"/>
<feature type="transmembrane region" description="Helical" evidence="2">
    <location>
        <begin position="297"/>
        <end position="319"/>
    </location>
</feature>
<reference evidence="4 5" key="1">
    <citation type="submission" date="2024-02" db="EMBL/GenBank/DDBJ databases">
        <authorList>
            <person name="Chen Y."/>
            <person name="Shah S."/>
            <person name="Dougan E. K."/>
            <person name="Thang M."/>
            <person name="Chan C."/>
        </authorList>
    </citation>
    <scope>NUCLEOTIDE SEQUENCE [LARGE SCALE GENOMIC DNA]</scope>
</reference>
<feature type="transmembrane region" description="Helical" evidence="2">
    <location>
        <begin position="398"/>
        <end position="420"/>
    </location>
</feature>
<dbReference type="InterPro" id="IPR002656">
    <property type="entry name" value="Acyl_transf_3_dom"/>
</dbReference>
<keyword evidence="2" id="KW-0812">Transmembrane</keyword>
<feature type="region of interest" description="Disordered" evidence="1">
    <location>
        <begin position="520"/>
        <end position="540"/>
    </location>
</feature>
<protein>
    <submittedName>
        <fullName evidence="4">RNase H domain-containing protein</fullName>
    </submittedName>
</protein>
<dbReference type="Gene3D" id="2.130.10.10">
    <property type="entry name" value="YVTN repeat-like/Quinoprotein amine dehydrogenase"/>
    <property type="match status" value="1"/>
</dbReference>
<gene>
    <name evidence="4" type="ORF">SCF082_LOCUS1376</name>
</gene>
<sequence>MAPIERALCAGEEGQLTLWDLRSSVASGRPGDQRDRRPEEDLGGYFASCAFDGTVKLWQIQEDTLEEISAMPRKHQETVVEGAETWLCIKYQNLQKHHKSQSAQLRHPWCPSCCATMAGYADEFPEDASEPEATEDPDMFRNVRLSWMACGWTLATTLALLLHVKTSGREVGRVGREGRVEKTRLLQFNGWQFVICCIIIWHHYCDPSIFSQLAYASVTFFVFFSGFITQYAYGDKMAGPKANLISYYIRRVGRVLPIYYGIHFMVLLSNGQSWSTDFQGSVLMLCTWHGSAPSSNFPAWTVCALLWCWLFAPLPSKLIFWARQSFGHGELYSLTLWSLLVLLGALDEFWSRTAPLDEDMDLDFWFYETRHNVFIFTLGLCTCEVALSLPPAKGPYNWFWPVWCDVTLLGFLLLTAKWNYETGLSGLSWGSSFWSGCFAPVAVWVLSSTVGYQSLLHRLSSHRLLQMLGDYSMQIYLLANPVHDLLPETDPIFLYASILAISVALTDLLEEPLHRRLKTFSDRLQQPGGEEEDPRLLADA</sequence>
<feature type="domain" description="Acyltransferase 3" evidence="3">
    <location>
        <begin position="188"/>
        <end position="509"/>
    </location>
</feature>
<feature type="transmembrane region" description="Helical" evidence="2">
    <location>
        <begin position="331"/>
        <end position="351"/>
    </location>
</feature>
<name>A0ABP0HEC2_9DINO</name>
<keyword evidence="2" id="KW-1133">Transmembrane helix</keyword>
<evidence type="ECO:0000256" key="2">
    <source>
        <dbReference type="SAM" id="Phobius"/>
    </source>
</evidence>
<dbReference type="Pfam" id="PF01757">
    <property type="entry name" value="Acyl_transf_3"/>
    <property type="match status" value="1"/>
</dbReference>
<evidence type="ECO:0000313" key="5">
    <source>
        <dbReference type="Proteomes" id="UP001642464"/>
    </source>
</evidence>
<dbReference type="EMBL" id="CAXAMM010000669">
    <property type="protein sequence ID" value="CAK8988410.1"/>
    <property type="molecule type" value="Genomic_DNA"/>
</dbReference>
<comment type="caution">
    <text evidence="4">The sequence shown here is derived from an EMBL/GenBank/DDBJ whole genome shotgun (WGS) entry which is preliminary data.</text>
</comment>
<feature type="transmembrane region" description="Helical" evidence="2">
    <location>
        <begin position="371"/>
        <end position="389"/>
    </location>
</feature>
<feature type="transmembrane region" description="Helical" evidence="2">
    <location>
        <begin position="185"/>
        <end position="204"/>
    </location>
</feature>
<dbReference type="InterPro" id="IPR015943">
    <property type="entry name" value="WD40/YVTN_repeat-like_dom_sf"/>
</dbReference>
<organism evidence="4 5">
    <name type="scientific">Durusdinium trenchii</name>
    <dbReference type="NCBI Taxonomy" id="1381693"/>
    <lineage>
        <taxon>Eukaryota</taxon>
        <taxon>Sar</taxon>
        <taxon>Alveolata</taxon>
        <taxon>Dinophyceae</taxon>
        <taxon>Suessiales</taxon>
        <taxon>Symbiodiniaceae</taxon>
        <taxon>Durusdinium</taxon>
    </lineage>
</organism>
<dbReference type="Proteomes" id="UP001642464">
    <property type="component" value="Unassembled WGS sequence"/>
</dbReference>
<feature type="transmembrane region" description="Helical" evidence="2">
    <location>
        <begin position="432"/>
        <end position="452"/>
    </location>
</feature>